<dbReference type="Proteomes" id="UP000273022">
    <property type="component" value="Unassembled WGS sequence"/>
</dbReference>
<evidence type="ECO:0000313" key="2">
    <source>
        <dbReference type="EMBL" id="RJY19600.1"/>
    </source>
</evidence>
<dbReference type="Gene3D" id="3.30.930.30">
    <property type="match status" value="1"/>
</dbReference>
<evidence type="ECO:0000259" key="1">
    <source>
        <dbReference type="Pfam" id="PF03432"/>
    </source>
</evidence>
<sequence>MSHSAADSISDLLTGDVRTKSNRIKSSSRYTKKPPEVMVKISGYCYSSDHTKSHFDYITRNGKLELEDELGETYDDRNIIHQLACDWQELQTHSKRRTRHSTHLVLSMPDGTEPKAVKQAVRQFAKKTFAHNYQYVMALHTDTDSPHVHLTVKNLGFDGKRLHVRKGVPQVWREQFMCELERLGVAAEATPSLKKVNFRNKQVSTLAHENNSSETSIER</sequence>
<protein>
    <submittedName>
        <fullName evidence="2">DNA relaxase</fullName>
    </submittedName>
</protein>
<evidence type="ECO:0000313" key="3">
    <source>
        <dbReference type="Proteomes" id="UP000273022"/>
    </source>
</evidence>
<dbReference type="OrthoDB" id="7173932at2"/>
<accession>A0A3A6TYI7</accession>
<dbReference type="Pfam" id="PF03432">
    <property type="entry name" value="Relaxase"/>
    <property type="match status" value="1"/>
</dbReference>
<gene>
    <name evidence="2" type="ORF">D5R81_00095</name>
</gene>
<dbReference type="InterPro" id="IPR005094">
    <property type="entry name" value="Endonuclease_MobA/VirD2"/>
</dbReference>
<organism evidence="2 3">
    <name type="scientific">Parashewanella spongiae</name>
    <dbReference type="NCBI Taxonomy" id="342950"/>
    <lineage>
        <taxon>Bacteria</taxon>
        <taxon>Pseudomonadati</taxon>
        <taxon>Pseudomonadota</taxon>
        <taxon>Gammaproteobacteria</taxon>
        <taxon>Alteromonadales</taxon>
        <taxon>Shewanellaceae</taxon>
        <taxon>Parashewanella</taxon>
    </lineage>
</organism>
<keyword evidence="3" id="KW-1185">Reference proteome</keyword>
<name>A0A3A6TYI7_9GAMM</name>
<dbReference type="AlphaFoldDB" id="A0A3A6TYI7"/>
<dbReference type="EMBL" id="QYYH01000001">
    <property type="protein sequence ID" value="RJY19600.1"/>
    <property type="molecule type" value="Genomic_DNA"/>
</dbReference>
<feature type="domain" description="MobA/VirD2-like nuclease" evidence="1">
    <location>
        <begin position="77"/>
        <end position="166"/>
    </location>
</feature>
<reference evidence="2 3" key="1">
    <citation type="submission" date="2018-09" db="EMBL/GenBank/DDBJ databases">
        <title>Phylogeny of the Shewanellaceae, and recommendation for two new genera, Pseudoshewanella and Parashewanella.</title>
        <authorList>
            <person name="Wang G."/>
        </authorList>
    </citation>
    <scope>NUCLEOTIDE SEQUENCE [LARGE SCALE GENOMIC DNA]</scope>
    <source>
        <strain evidence="2 3">KCTC 22492</strain>
    </source>
</reference>
<comment type="caution">
    <text evidence="2">The sequence shown here is derived from an EMBL/GenBank/DDBJ whole genome shotgun (WGS) entry which is preliminary data.</text>
</comment>
<proteinExistence type="predicted"/>